<evidence type="ECO:0000259" key="1">
    <source>
        <dbReference type="Pfam" id="PF00561"/>
    </source>
</evidence>
<comment type="caution">
    <text evidence="3">The sequence shown here is derived from an EMBL/GenBank/DDBJ whole genome shotgun (WGS) entry which is preliminary data.</text>
</comment>
<evidence type="ECO:0000313" key="4">
    <source>
        <dbReference type="Proteomes" id="UP000619293"/>
    </source>
</evidence>
<feature type="domain" description="AB hydrolase-1" evidence="1">
    <location>
        <begin position="22"/>
        <end position="259"/>
    </location>
</feature>
<dbReference type="Gene3D" id="3.40.50.1820">
    <property type="entry name" value="alpha/beta hydrolase"/>
    <property type="match status" value="1"/>
</dbReference>
<protein>
    <recommendedName>
        <fullName evidence="5">Pimeloyl-ACP methyl ester carboxylesterase</fullName>
    </recommendedName>
</protein>
<proteinExistence type="predicted"/>
<feature type="domain" description="Methyltransferase type 11" evidence="2">
    <location>
        <begin position="343"/>
        <end position="436"/>
    </location>
</feature>
<evidence type="ECO:0008006" key="5">
    <source>
        <dbReference type="Google" id="ProtNLM"/>
    </source>
</evidence>
<dbReference type="Pfam" id="PF08241">
    <property type="entry name" value="Methyltransf_11"/>
    <property type="match status" value="1"/>
</dbReference>
<dbReference type="InterPro" id="IPR013216">
    <property type="entry name" value="Methyltransf_11"/>
</dbReference>
<dbReference type="InterPro" id="IPR029058">
    <property type="entry name" value="AB_hydrolase_fold"/>
</dbReference>
<dbReference type="InterPro" id="IPR050471">
    <property type="entry name" value="AB_hydrolase"/>
</dbReference>
<dbReference type="EMBL" id="BONG01000011">
    <property type="protein sequence ID" value="GIF88880.1"/>
    <property type="molecule type" value="Genomic_DNA"/>
</dbReference>
<sequence length="493" mass="51933">MELVHVHGADLGVETFGEPGHPALLLIAGANSSMDGWDPAFCAALAAGPRFVIRYDHRDTGASTTWPAGKPGYPAQALQDDAIALLDALGIGQAHLVGVSMGGAIAQLLALDHPDRVASLTLIATSSGPADDLPPMADELRTYLGESTPPDWSDRTAVIDYLMGFQHALVPGPIDEPAARAMFARMVDRGGDTEANLSNHDHLDQGGAGWRERLGTLRVPTLVIHGERDPLFPPGHGEALAREIPDATRLILPGMGHEAPPPATWDVVVPAILHLTSGGWAQQADRLAARALAAGRPTGWFEQLYAGAAAGRSPMPWDGGPRRELVDWAAGQARVTGRRAVVVGAGLGENAELISSLGYDTLAFDIAPTAVAQARQRFPESTVEYAVGDLLDLPPAWLGAFDLVVEVYTVQALPRTLRATATANVARLVAPGGRLLVIAVADTDGPTPDGPPWPLTRPELEAFAATGLAIVDDQLLTDGGAPRWRLELRRTAA</sequence>
<dbReference type="Gene3D" id="3.40.50.150">
    <property type="entry name" value="Vaccinia Virus protein VP39"/>
    <property type="match status" value="1"/>
</dbReference>
<accession>A0A8J3NS63</accession>
<reference evidence="3 4" key="1">
    <citation type="submission" date="2021-01" db="EMBL/GenBank/DDBJ databases">
        <title>Whole genome shotgun sequence of Catellatospora chokoriensis NBRC 107358.</title>
        <authorList>
            <person name="Komaki H."/>
            <person name="Tamura T."/>
        </authorList>
    </citation>
    <scope>NUCLEOTIDE SEQUENCE [LARGE SCALE GENOMIC DNA]</scope>
    <source>
        <strain evidence="3 4">NBRC 107358</strain>
    </source>
</reference>
<evidence type="ECO:0000259" key="2">
    <source>
        <dbReference type="Pfam" id="PF08241"/>
    </source>
</evidence>
<organism evidence="3 4">
    <name type="scientific">Catellatospora chokoriensis</name>
    <dbReference type="NCBI Taxonomy" id="310353"/>
    <lineage>
        <taxon>Bacteria</taxon>
        <taxon>Bacillati</taxon>
        <taxon>Actinomycetota</taxon>
        <taxon>Actinomycetes</taxon>
        <taxon>Micromonosporales</taxon>
        <taxon>Micromonosporaceae</taxon>
        <taxon>Catellatospora</taxon>
    </lineage>
</organism>
<dbReference type="Pfam" id="PF00561">
    <property type="entry name" value="Abhydrolase_1"/>
    <property type="match status" value="1"/>
</dbReference>
<dbReference type="Proteomes" id="UP000619293">
    <property type="component" value="Unassembled WGS sequence"/>
</dbReference>
<gene>
    <name evidence="3" type="ORF">Cch02nite_23240</name>
</gene>
<dbReference type="AlphaFoldDB" id="A0A8J3NS63"/>
<name>A0A8J3NS63_9ACTN</name>
<dbReference type="SUPFAM" id="SSF53335">
    <property type="entry name" value="S-adenosyl-L-methionine-dependent methyltransferases"/>
    <property type="match status" value="1"/>
</dbReference>
<dbReference type="SUPFAM" id="SSF53474">
    <property type="entry name" value="alpha/beta-Hydrolases"/>
    <property type="match status" value="1"/>
</dbReference>
<evidence type="ECO:0000313" key="3">
    <source>
        <dbReference type="EMBL" id="GIF88880.1"/>
    </source>
</evidence>
<dbReference type="InterPro" id="IPR000073">
    <property type="entry name" value="AB_hydrolase_1"/>
</dbReference>
<dbReference type="PANTHER" id="PTHR43433:SF5">
    <property type="entry name" value="AB HYDROLASE-1 DOMAIN-CONTAINING PROTEIN"/>
    <property type="match status" value="1"/>
</dbReference>
<dbReference type="GO" id="GO:0008757">
    <property type="term" value="F:S-adenosylmethionine-dependent methyltransferase activity"/>
    <property type="evidence" value="ECO:0007669"/>
    <property type="project" value="InterPro"/>
</dbReference>
<dbReference type="CDD" id="cd02440">
    <property type="entry name" value="AdoMet_MTases"/>
    <property type="match status" value="1"/>
</dbReference>
<dbReference type="InterPro" id="IPR029063">
    <property type="entry name" value="SAM-dependent_MTases_sf"/>
</dbReference>
<dbReference type="PANTHER" id="PTHR43433">
    <property type="entry name" value="HYDROLASE, ALPHA/BETA FOLD FAMILY PROTEIN"/>
    <property type="match status" value="1"/>
</dbReference>
<dbReference type="RefSeq" id="WP_239120476.1">
    <property type="nucleotide sequence ID" value="NZ_BAAALB010000003.1"/>
</dbReference>
<keyword evidence="4" id="KW-1185">Reference proteome</keyword>